<dbReference type="RefSeq" id="WP_046551278.1">
    <property type="nucleotide sequence ID" value="NZ_CP011308.1"/>
</dbReference>
<dbReference type="EMBL" id="CP011308">
    <property type="protein sequence ID" value="AKF25199.1"/>
    <property type="molecule type" value="Genomic_DNA"/>
</dbReference>
<gene>
    <name evidence="2" type="ORF">YH65_07175</name>
</gene>
<dbReference type="Proteomes" id="UP000034444">
    <property type="component" value="Chromosome"/>
</dbReference>
<dbReference type="PROSITE" id="PS51257">
    <property type="entry name" value="PROKAR_LIPOPROTEIN"/>
    <property type="match status" value="1"/>
</dbReference>
<keyword evidence="1" id="KW-0732">Signal</keyword>
<proteinExistence type="predicted"/>
<dbReference type="SUPFAM" id="SSF117074">
    <property type="entry name" value="Hypothetical protein PA1324"/>
    <property type="match status" value="1"/>
</dbReference>
<reference evidence="3" key="2">
    <citation type="journal article" date="2017" name="Stand. Genomic Sci.">
        <title>Complete genome sequence of the sulfur-oxidizing chemolithoautotrophic Sulfurovum lithotrophicum 42BKTT.</title>
        <authorList>
            <person name="Jeon W."/>
            <person name="Priscilla L."/>
            <person name="Park G."/>
            <person name="Lee H."/>
            <person name="Lee N."/>
            <person name="Lee D."/>
            <person name="Kwon H."/>
            <person name="Ahn I."/>
            <person name="Lee C."/>
            <person name="Lee H."/>
            <person name="Ahn J."/>
        </authorList>
    </citation>
    <scope>NUCLEOTIDE SEQUENCE [LARGE SCALE GENOMIC DNA]</scope>
    <source>
        <strain evidence="3">ATCC BAA-797 / 42BKT</strain>
    </source>
</reference>
<feature type="chain" id="PRO_5031018685" description="Carboxypeptidase regulatory-like domain-containing protein" evidence="1">
    <location>
        <begin position="27"/>
        <end position="217"/>
    </location>
</feature>
<evidence type="ECO:0008006" key="4">
    <source>
        <dbReference type="Google" id="ProtNLM"/>
    </source>
</evidence>
<feature type="signal peptide" evidence="1">
    <location>
        <begin position="1"/>
        <end position="26"/>
    </location>
</feature>
<evidence type="ECO:0000256" key="1">
    <source>
        <dbReference type="SAM" id="SignalP"/>
    </source>
</evidence>
<sequence>MTKKHILFSFLMAMAFIFSGCVNNLAFPGMGSGKTPSQSGNTWADDTSIDDVYIDDLDENMTESETRITEESTASVVRRIPFPSGEYNRLARIGKGTVKGTIYVTDYSGNKIPGGGTRLYLNPATSYSDQWYTESYLGGQKMEKADSRLFNYLRFTAADNDGHFAFYGVPTGSYYLIGTVKCGTECGYDTPQSIRIAKKISIRGNQVLEADLARPVD</sequence>
<evidence type="ECO:0000313" key="2">
    <source>
        <dbReference type="EMBL" id="AKF25199.1"/>
    </source>
</evidence>
<name>A0A7U4M1K8_9BACT</name>
<keyword evidence="3" id="KW-1185">Reference proteome</keyword>
<dbReference type="OrthoDB" id="5372650at2"/>
<organism evidence="2 3">
    <name type="scientific">Sulfurovum lithotrophicum</name>
    <dbReference type="NCBI Taxonomy" id="206403"/>
    <lineage>
        <taxon>Bacteria</taxon>
        <taxon>Pseudomonadati</taxon>
        <taxon>Campylobacterota</taxon>
        <taxon>Epsilonproteobacteria</taxon>
        <taxon>Campylobacterales</taxon>
        <taxon>Sulfurovaceae</taxon>
        <taxon>Sulfurovum</taxon>
    </lineage>
</organism>
<dbReference type="KEGG" id="slh:YH65_07175"/>
<accession>A0A7U4M1K8</accession>
<dbReference type="AlphaFoldDB" id="A0A7U4M1K8"/>
<evidence type="ECO:0000313" key="3">
    <source>
        <dbReference type="Proteomes" id="UP000034444"/>
    </source>
</evidence>
<protein>
    <recommendedName>
        <fullName evidence="4">Carboxypeptidase regulatory-like domain-containing protein</fullName>
    </recommendedName>
</protein>
<reference evidence="2 3" key="1">
    <citation type="submission" date="2015-04" db="EMBL/GenBank/DDBJ databases">
        <title>Complete genome sequence of Sulfurovum lithotrophicum ATCC BAA-797T.</title>
        <authorList>
            <person name="Ahn J."/>
            <person name="Park G."/>
            <person name="Jeon W."/>
            <person name="Jang Y."/>
            <person name="Jang M."/>
            <person name="Lee H."/>
            <person name="Lee H."/>
        </authorList>
    </citation>
    <scope>NUCLEOTIDE SEQUENCE [LARGE SCALE GENOMIC DNA]</scope>
    <source>
        <strain evidence="3">ATCC BAA-797 / 42BKT</strain>
    </source>
</reference>